<keyword evidence="3" id="KW-1185">Reference proteome</keyword>
<keyword evidence="1" id="KW-1133">Transmembrane helix</keyword>
<feature type="transmembrane region" description="Helical" evidence="1">
    <location>
        <begin position="66"/>
        <end position="87"/>
    </location>
</feature>
<protein>
    <submittedName>
        <fullName evidence="2">Uncharacterized protein</fullName>
    </submittedName>
</protein>
<accession>A0A4R6SP83</accession>
<proteinExistence type="predicted"/>
<gene>
    <name evidence="2" type="ORF">ATK78_4471</name>
</gene>
<sequence length="199" mass="23242">MQEFDHIQSLWQSHSVEVKISSDEMLSQAKKEVAGITTRSLFNILGMLLSFAAIVALQLFYPFNSWTTQAGLTIIIIAIALYTIILYKDYRIIAKNDFTEHPNAFLSNLKVYQLNKFTIYTKLYWIYATAISVGFILYFYEMLDNLNIWTQTGIIAFTILWMGLCATILRKAYMKREKERIDLLIEKFERISDQFKEGQ</sequence>
<dbReference type="RefSeq" id="WP_133578259.1">
    <property type="nucleotide sequence ID" value="NZ_SNYC01000009.1"/>
</dbReference>
<dbReference type="AlphaFoldDB" id="A0A4R6SP83"/>
<comment type="caution">
    <text evidence="2">The sequence shown here is derived from an EMBL/GenBank/DDBJ whole genome shotgun (WGS) entry which is preliminary data.</text>
</comment>
<feature type="transmembrane region" description="Helical" evidence="1">
    <location>
        <begin position="40"/>
        <end position="60"/>
    </location>
</feature>
<evidence type="ECO:0000313" key="2">
    <source>
        <dbReference type="EMBL" id="TDQ06401.1"/>
    </source>
</evidence>
<evidence type="ECO:0000313" key="3">
    <source>
        <dbReference type="Proteomes" id="UP000295620"/>
    </source>
</evidence>
<feature type="transmembrane region" description="Helical" evidence="1">
    <location>
        <begin position="146"/>
        <end position="169"/>
    </location>
</feature>
<reference evidence="2 3" key="1">
    <citation type="submission" date="2019-03" db="EMBL/GenBank/DDBJ databases">
        <title>Genomic Encyclopedia of Archaeal and Bacterial Type Strains, Phase II (KMG-II): from individual species to whole genera.</title>
        <authorList>
            <person name="Goeker M."/>
        </authorList>
    </citation>
    <scope>NUCLEOTIDE SEQUENCE [LARGE SCALE GENOMIC DNA]</scope>
    <source>
        <strain evidence="2 3">DSM 19035</strain>
    </source>
</reference>
<organism evidence="2 3">
    <name type="scientific">Pedobacter metabolipauper</name>
    <dbReference type="NCBI Taxonomy" id="425513"/>
    <lineage>
        <taxon>Bacteria</taxon>
        <taxon>Pseudomonadati</taxon>
        <taxon>Bacteroidota</taxon>
        <taxon>Sphingobacteriia</taxon>
        <taxon>Sphingobacteriales</taxon>
        <taxon>Sphingobacteriaceae</taxon>
        <taxon>Pedobacter</taxon>
    </lineage>
</organism>
<dbReference type="EMBL" id="SNYC01000009">
    <property type="protein sequence ID" value="TDQ06401.1"/>
    <property type="molecule type" value="Genomic_DNA"/>
</dbReference>
<keyword evidence="1" id="KW-0812">Transmembrane</keyword>
<name>A0A4R6SP83_9SPHI</name>
<keyword evidence="1" id="KW-0472">Membrane</keyword>
<dbReference type="Proteomes" id="UP000295620">
    <property type="component" value="Unassembled WGS sequence"/>
</dbReference>
<dbReference type="OrthoDB" id="794917at2"/>
<evidence type="ECO:0000256" key="1">
    <source>
        <dbReference type="SAM" id="Phobius"/>
    </source>
</evidence>
<feature type="transmembrane region" description="Helical" evidence="1">
    <location>
        <begin position="123"/>
        <end position="140"/>
    </location>
</feature>